<accession>A0AAJ0M240</accession>
<keyword evidence="3" id="KW-1185">Reference proteome</keyword>
<organism evidence="2 3">
    <name type="scientific">Chaetomium strumarium</name>
    <dbReference type="NCBI Taxonomy" id="1170767"/>
    <lineage>
        <taxon>Eukaryota</taxon>
        <taxon>Fungi</taxon>
        <taxon>Dikarya</taxon>
        <taxon>Ascomycota</taxon>
        <taxon>Pezizomycotina</taxon>
        <taxon>Sordariomycetes</taxon>
        <taxon>Sordariomycetidae</taxon>
        <taxon>Sordariales</taxon>
        <taxon>Chaetomiaceae</taxon>
        <taxon>Chaetomium</taxon>
    </lineage>
</organism>
<comment type="caution">
    <text evidence="2">The sequence shown here is derived from an EMBL/GenBank/DDBJ whole genome shotgun (WGS) entry which is preliminary data.</text>
</comment>
<protein>
    <recommendedName>
        <fullName evidence="1">F-box domain-containing protein</fullName>
    </recommendedName>
</protein>
<evidence type="ECO:0000259" key="1">
    <source>
        <dbReference type="PROSITE" id="PS50181"/>
    </source>
</evidence>
<dbReference type="RefSeq" id="XP_062722021.1">
    <property type="nucleotide sequence ID" value="XM_062870438.1"/>
</dbReference>
<reference evidence="2" key="2">
    <citation type="submission" date="2023-06" db="EMBL/GenBank/DDBJ databases">
        <authorList>
            <consortium name="Lawrence Berkeley National Laboratory"/>
            <person name="Mondo S.J."/>
            <person name="Hensen N."/>
            <person name="Bonometti L."/>
            <person name="Westerberg I."/>
            <person name="Brannstrom I.O."/>
            <person name="Guillou S."/>
            <person name="Cros-Aarteil S."/>
            <person name="Calhoun S."/>
            <person name="Haridas S."/>
            <person name="Kuo A."/>
            <person name="Pangilinan J."/>
            <person name="Riley R."/>
            <person name="Labutti K."/>
            <person name="Andreopoulos B."/>
            <person name="Lipzen A."/>
            <person name="Chen C."/>
            <person name="Yanf M."/>
            <person name="Daum C."/>
            <person name="Ng V."/>
            <person name="Clum A."/>
            <person name="Steindorff A."/>
            <person name="Ohm R."/>
            <person name="Martin F."/>
            <person name="Silar P."/>
            <person name="Natvig D."/>
            <person name="Lalanne C."/>
            <person name="Gautier V."/>
            <person name="Ament-Velasquez S.L."/>
            <person name="Kruys A."/>
            <person name="Hutchinson M.I."/>
            <person name="Powell A.J."/>
            <person name="Barry K."/>
            <person name="Miller A.N."/>
            <person name="Grigoriev I.V."/>
            <person name="Debuchy R."/>
            <person name="Gladieux P."/>
            <person name="Thoren M.H."/>
            <person name="Johannesson H."/>
        </authorList>
    </citation>
    <scope>NUCLEOTIDE SEQUENCE</scope>
    <source>
        <strain evidence="2">CBS 333.67</strain>
    </source>
</reference>
<dbReference type="InterPro" id="IPR001810">
    <property type="entry name" value="F-box_dom"/>
</dbReference>
<proteinExistence type="predicted"/>
<dbReference type="Pfam" id="PF12937">
    <property type="entry name" value="F-box-like"/>
    <property type="match status" value="1"/>
</dbReference>
<dbReference type="Gene3D" id="1.20.1280.50">
    <property type="match status" value="1"/>
</dbReference>
<dbReference type="GeneID" id="87889267"/>
<gene>
    <name evidence="2" type="ORF">B0T15DRAFT_557105</name>
</gene>
<sequence length="580" mass="66868">MASHLPAAMAPPATDKERLSKAWEDLGAVNEKLRLIQLECDRLMDMDLYSQEGPNSWGQAVREGFITLTEDERKQDELDGDTLVLIYGREYKKRGVLIDELEVSRSDLRRLINELSRPYLRRLNILNLPDELLLEIFEYLELLDVIEPVAPPLIRRRGNEIKNTRLVCRRFCQLSSSLHLRVVRVSFTEASLARLEEISRHPTISKGVRTVKVDLRFYNEDLKDFNTFIDYHEQELGEEINLGGRVLRVVAQMPEEEASEMIKKRTCHRRYAAEYVARLKEQQSLIRKGNFPRALASAIARMPGARDMAFKDSLFDVRDRLMMPGSEVSWDQLRRRMLQPMSGGHAMKHRLERPDYQCVVDLIESVRLAGVSLSGIDISLWPPLHKMPRIPSDFRASFVAGMQQLKQFRFCYHGYPVVQEEDNLHDFLSAFVGTSSLQKLDLDIGPVPIYGPSPSIDLDRILGPGPRHNLKDFSLHYVAIDLSKLLLILKRLPDSVYHLGLDSIELRSGTWEEALERLQEKKPRTMSLRSPYGAETFSMPQPDYETIFSTEYYDKRTVTENYITGHFSLNPFQALQNGYL</sequence>
<dbReference type="EMBL" id="JAUDZG010000004">
    <property type="protein sequence ID" value="KAK3306241.1"/>
    <property type="molecule type" value="Genomic_DNA"/>
</dbReference>
<feature type="domain" description="F-box" evidence="1">
    <location>
        <begin position="122"/>
        <end position="185"/>
    </location>
</feature>
<evidence type="ECO:0000313" key="2">
    <source>
        <dbReference type="EMBL" id="KAK3306241.1"/>
    </source>
</evidence>
<reference evidence="2" key="1">
    <citation type="journal article" date="2023" name="Mol. Phylogenet. Evol.">
        <title>Genome-scale phylogeny and comparative genomics of the fungal order Sordariales.</title>
        <authorList>
            <person name="Hensen N."/>
            <person name="Bonometti L."/>
            <person name="Westerberg I."/>
            <person name="Brannstrom I.O."/>
            <person name="Guillou S."/>
            <person name="Cros-Aarteil S."/>
            <person name="Calhoun S."/>
            <person name="Haridas S."/>
            <person name="Kuo A."/>
            <person name="Mondo S."/>
            <person name="Pangilinan J."/>
            <person name="Riley R."/>
            <person name="LaButti K."/>
            <person name="Andreopoulos B."/>
            <person name="Lipzen A."/>
            <person name="Chen C."/>
            <person name="Yan M."/>
            <person name="Daum C."/>
            <person name="Ng V."/>
            <person name="Clum A."/>
            <person name="Steindorff A."/>
            <person name="Ohm R.A."/>
            <person name="Martin F."/>
            <person name="Silar P."/>
            <person name="Natvig D.O."/>
            <person name="Lalanne C."/>
            <person name="Gautier V."/>
            <person name="Ament-Velasquez S.L."/>
            <person name="Kruys A."/>
            <person name="Hutchinson M.I."/>
            <person name="Powell A.J."/>
            <person name="Barry K."/>
            <person name="Miller A.N."/>
            <person name="Grigoriev I.V."/>
            <person name="Debuchy R."/>
            <person name="Gladieux P."/>
            <person name="Hiltunen Thoren M."/>
            <person name="Johannesson H."/>
        </authorList>
    </citation>
    <scope>NUCLEOTIDE SEQUENCE</scope>
    <source>
        <strain evidence="2">CBS 333.67</strain>
    </source>
</reference>
<evidence type="ECO:0000313" key="3">
    <source>
        <dbReference type="Proteomes" id="UP001273166"/>
    </source>
</evidence>
<dbReference type="AlphaFoldDB" id="A0AAJ0M240"/>
<name>A0AAJ0M240_9PEZI</name>
<dbReference type="PROSITE" id="PS50181">
    <property type="entry name" value="FBOX"/>
    <property type="match status" value="1"/>
</dbReference>
<dbReference type="Proteomes" id="UP001273166">
    <property type="component" value="Unassembled WGS sequence"/>
</dbReference>